<keyword evidence="6 11" id="KW-0812">Transmembrane</keyword>
<dbReference type="Gene3D" id="3.30.1150.10">
    <property type="match status" value="1"/>
</dbReference>
<organism evidence="13 14">
    <name type="scientific">Adhaeribacter terrigena</name>
    <dbReference type="NCBI Taxonomy" id="2793070"/>
    <lineage>
        <taxon>Bacteria</taxon>
        <taxon>Pseudomonadati</taxon>
        <taxon>Bacteroidota</taxon>
        <taxon>Cytophagia</taxon>
        <taxon>Cytophagales</taxon>
        <taxon>Hymenobacteraceae</taxon>
        <taxon>Adhaeribacter</taxon>
    </lineage>
</organism>
<evidence type="ECO:0000256" key="10">
    <source>
        <dbReference type="SAM" id="MobiDB-lite"/>
    </source>
</evidence>
<dbReference type="InterPro" id="IPR051045">
    <property type="entry name" value="TonB-dependent_transducer"/>
</dbReference>
<evidence type="ECO:0000313" key="13">
    <source>
        <dbReference type="EMBL" id="MBK0404410.1"/>
    </source>
</evidence>
<name>A0ABS1C4T3_9BACT</name>
<feature type="domain" description="TonB C-terminal" evidence="12">
    <location>
        <begin position="186"/>
        <end position="277"/>
    </location>
</feature>
<keyword evidence="14" id="KW-1185">Reference proteome</keyword>
<dbReference type="Proteomes" id="UP000644147">
    <property type="component" value="Unassembled WGS sequence"/>
</dbReference>
<evidence type="ECO:0000256" key="5">
    <source>
        <dbReference type="ARBA" id="ARBA00022519"/>
    </source>
</evidence>
<keyword evidence="9 11" id="KW-0472">Membrane</keyword>
<dbReference type="InterPro" id="IPR006260">
    <property type="entry name" value="TonB/TolA_C"/>
</dbReference>
<protein>
    <submittedName>
        <fullName evidence="13">TonB family protein</fullName>
    </submittedName>
</protein>
<evidence type="ECO:0000256" key="1">
    <source>
        <dbReference type="ARBA" id="ARBA00004383"/>
    </source>
</evidence>
<dbReference type="NCBIfam" id="TIGR01352">
    <property type="entry name" value="tonB_Cterm"/>
    <property type="match status" value="1"/>
</dbReference>
<dbReference type="Pfam" id="PF03544">
    <property type="entry name" value="TonB_C"/>
    <property type="match status" value="1"/>
</dbReference>
<accession>A0ABS1C4T3</accession>
<evidence type="ECO:0000256" key="3">
    <source>
        <dbReference type="ARBA" id="ARBA00022448"/>
    </source>
</evidence>
<evidence type="ECO:0000256" key="7">
    <source>
        <dbReference type="ARBA" id="ARBA00022927"/>
    </source>
</evidence>
<comment type="similarity">
    <text evidence="2">Belongs to the TonB family.</text>
</comment>
<evidence type="ECO:0000256" key="8">
    <source>
        <dbReference type="ARBA" id="ARBA00022989"/>
    </source>
</evidence>
<evidence type="ECO:0000259" key="12">
    <source>
        <dbReference type="PROSITE" id="PS52015"/>
    </source>
</evidence>
<keyword evidence="3" id="KW-0813">Transport</keyword>
<evidence type="ECO:0000256" key="9">
    <source>
        <dbReference type="ARBA" id="ARBA00023136"/>
    </source>
</evidence>
<evidence type="ECO:0000256" key="4">
    <source>
        <dbReference type="ARBA" id="ARBA00022475"/>
    </source>
</evidence>
<keyword evidence="8 11" id="KW-1133">Transmembrane helix</keyword>
<reference evidence="13 14" key="1">
    <citation type="submission" date="2020-12" db="EMBL/GenBank/DDBJ databases">
        <title>Bacterial novel species Adhaeribacter sp. BT258 isolated from soil.</title>
        <authorList>
            <person name="Jung H.-Y."/>
        </authorList>
    </citation>
    <scope>NUCLEOTIDE SEQUENCE [LARGE SCALE GENOMIC DNA]</scope>
    <source>
        <strain evidence="13 14">BT258</strain>
    </source>
</reference>
<feature type="region of interest" description="Disordered" evidence="10">
    <location>
        <begin position="132"/>
        <end position="163"/>
    </location>
</feature>
<comment type="subcellular location">
    <subcellularLocation>
        <location evidence="1">Cell inner membrane</location>
        <topology evidence="1">Single-pass membrane protein</topology>
        <orientation evidence="1">Periplasmic side</orientation>
    </subcellularLocation>
</comment>
<feature type="compositionally biased region" description="Pro residues" evidence="10">
    <location>
        <begin position="89"/>
        <end position="98"/>
    </location>
</feature>
<proteinExistence type="inferred from homology"/>
<evidence type="ECO:0000256" key="6">
    <source>
        <dbReference type="ARBA" id="ARBA00022692"/>
    </source>
</evidence>
<evidence type="ECO:0000313" key="14">
    <source>
        <dbReference type="Proteomes" id="UP000644147"/>
    </source>
</evidence>
<dbReference type="SUPFAM" id="SSF74653">
    <property type="entry name" value="TolA/TonB C-terminal domain"/>
    <property type="match status" value="1"/>
</dbReference>
<keyword evidence="4" id="KW-1003">Cell membrane</keyword>
<feature type="transmembrane region" description="Helical" evidence="11">
    <location>
        <begin position="37"/>
        <end position="58"/>
    </location>
</feature>
<dbReference type="PROSITE" id="PS52015">
    <property type="entry name" value="TONB_CTD"/>
    <property type="match status" value="1"/>
</dbReference>
<dbReference type="EMBL" id="JAEHFX010000009">
    <property type="protein sequence ID" value="MBK0404410.1"/>
    <property type="molecule type" value="Genomic_DNA"/>
</dbReference>
<dbReference type="PANTHER" id="PTHR33446:SF2">
    <property type="entry name" value="PROTEIN TONB"/>
    <property type="match status" value="1"/>
</dbReference>
<keyword evidence="5" id="KW-0997">Cell inner membrane</keyword>
<gene>
    <name evidence="13" type="ORF">I5M27_15535</name>
</gene>
<comment type="caution">
    <text evidence="13">The sequence shown here is derived from an EMBL/GenBank/DDBJ whole genome shotgun (WGS) entry which is preliminary data.</text>
</comment>
<feature type="compositionally biased region" description="Polar residues" evidence="10">
    <location>
        <begin position="143"/>
        <end position="157"/>
    </location>
</feature>
<feature type="region of interest" description="Disordered" evidence="10">
    <location>
        <begin position="89"/>
        <end position="114"/>
    </location>
</feature>
<dbReference type="RefSeq" id="WP_200507252.1">
    <property type="nucleotide sequence ID" value="NZ_JAEHFX010000009.1"/>
</dbReference>
<dbReference type="InterPro" id="IPR037682">
    <property type="entry name" value="TonB_C"/>
</dbReference>
<evidence type="ECO:0000256" key="2">
    <source>
        <dbReference type="ARBA" id="ARBA00006555"/>
    </source>
</evidence>
<dbReference type="PANTHER" id="PTHR33446">
    <property type="entry name" value="PROTEIN TONB-RELATED"/>
    <property type="match status" value="1"/>
</dbReference>
<evidence type="ECO:0000256" key="11">
    <source>
        <dbReference type="SAM" id="Phobius"/>
    </source>
</evidence>
<keyword evidence="7" id="KW-0653">Protein transport</keyword>
<sequence length="277" mass="30317">MTSSNFATQTTFDDIVFEGRNREYGAYLLRKIYTRNLYRGLVTAIMLFMLLLSLPIIINKLFPKEFVDAPSIPTNGPMIIEDIYIPPIPEDLTPPPTPADVKPPQEATPASGATQELIDPVVTTNGNKTLIDVNLPPGIEPGKTTSEGNGGTSVIPNTGTGTTGGEIIVPENKIFDFVEVNPEFPGGETAMMKYLSENIRYPSLAERNRLQGLVVVQFVVNEEGRITGLTILKNLGGGTDEEATRVIRNMPAWKPGMQNGKAVKVRYTLPIRFTLKP</sequence>